<comment type="caution">
    <text evidence="2">The sequence shown here is derived from an EMBL/GenBank/DDBJ whole genome shotgun (WGS) entry which is preliminary data.</text>
</comment>
<protein>
    <submittedName>
        <fullName evidence="2">Uncharacterized protein</fullName>
    </submittedName>
</protein>
<feature type="region of interest" description="Disordered" evidence="1">
    <location>
        <begin position="170"/>
        <end position="209"/>
    </location>
</feature>
<evidence type="ECO:0000256" key="1">
    <source>
        <dbReference type="SAM" id="MobiDB-lite"/>
    </source>
</evidence>
<dbReference type="AlphaFoldDB" id="A0A7Y9W2D5"/>
<name>A0A7Y9W2D5_9BURK</name>
<evidence type="ECO:0000313" key="3">
    <source>
        <dbReference type="Proteomes" id="UP000572540"/>
    </source>
</evidence>
<accession>A0A7Y9W2D5</accession>
<organism evidence="2 3">
    <name type="scientific">Paraburkholderia bryophila</name>
    <dbReference type="NCBI Taxonomy" id="420952"/>
    <lineage>
        <taxon>Bacteria</taxon>
        <taxon>Pseudomonadati</taxon>
        <taxon>Pseudomonadota</taxon>
        <taxon>Betaproteobacteria</taxon>
        <taxon>Burkholderiales</taxon>
        <taxon>Burkholderiaceae</taxon>
        <taxon>Paraburkholderia</taxon>
    </lineage>
</organism>
<dbReference type="RefSeq" id="WP_179703743.1">
    <property type="nucleotide sequence ID" value="NZ_JACCAU010000001.1"/>
</dbReference>
<dbReference type="EMBL" id="JACCAU010000001">
    <property type="protein sequence ID" value="NYH12974.1"/>
    <property type="molecule type" value="Genomic_DNA"/>
</dbReference>
<sequence length="209" mass="21369">MASSIATTAHTAAPAAAHAQPASTIPLDAMASEAALRAYVGHQLPAPANDLLAQATLSHRLSALGSPDDALPASRGALVAQALHGATIGDARSANDVLDALEHLDFARMHTARSSTPAEAGAWQVARTLARTDAGFEALNQLRHGGQPPPGSASTQLAQRMMLQAADALDPPLHGAGPRAGSGARGGRRTRRTGNRYAVGRHTARLASL</sequence>
<feature type="region of interest" description="Disordered" evidence="1">
    <location>
        <begin position="1"/>
        <end position="21"/>
    </location>
</feature>
<evidence type="ECO:0000313" key="2">
    <source>
        <dbReference type="EMBL" id="NYH12974.1"/>
    </source>
</evidence>
<dbReference type="Proteomes" id="UP000572540">
    <property type="component" value="Unassembled WGS sequence"/>
</dbReference>
<reference evidence="2 3" key="1">
    <citation type="submission" date="2020-07" db="EMBL/GenBank/DDBJ databases">
        <title>Exploring microbial biodiversity for novel pathways involved in the catabolism of aromatic compounds derived from lignin.</title>
        <authorList>
            <person name="Elkins J."/>
        </authorList>
    </citation>
    <scope>NUCLEOTIDE SEQUENCE [LARGE SCALE GENOMIC DNA]</scope>
    <source>
        <strain evidence="2 3">H2C3B</strain>
    </source>
</reference>
<gene>
    <name evidence="2" type="ORF">GGD41_000202</name>
</gene>
<proteinExistence type="predicted"/>